<feature type="transmembrane region" description="Helical" evidence="6">
    <location>
        <begin position="172"/>
        <end position="191"/>
    </location>
</feature>
<dbReference type="AlphaFoldDB" id="A0A1G9C2H9"/>
<keyword evidence="5 6" id="KW-0472">Membrane</keyword>
<feature type="transmembrane region" description="Helical" evidence="6">
    <location>
        <begin position="289"/>
        <end position="318"/>
    </location>
</feature>
<proteinExistence type="predicted"/>
<protein>
    <submittedName>
        <fullName evidence="8">Tight adherence protein B</fullName>
    </submittedName>
</protein>
<dbReference type="OrthoDB" id="3267562at2"/>
<evidence type="ECO:0000313" key="9">
    <source>
        <dbReference type="Proteomes" id="UP000198701"/>
    </source>
</evidence>
<evidence type="ECO:0000256" key="5">
    <source>
        <dbReference type="ARBA" id="ARBA00023136"/>
    </source>
</evidence>
<evidence type="ECO:0000256" key="3">
    <source>
        <dbReference type="ARBA" id="ARBA00022692"/>
    </source>
</evidence>
<evidence type="ECO:0000256" key="2">
    <source>
        <dbReference type="ARBA" id="ARBA00022475"/>
    </source>
</evidence>
<sequence length="328" mass="33207">MSRRGEPPIEEVAAVTQRLAVLLSAGVSAVSAWGYLLPDEPAGAGAGPKTGAPSRHPTEPDAARVVRAAAAAGRRGESIADAVAQEARALGGQAGDAWLGLAAAWGVATAAGAPLAACLRELAGSFRDLGQVHRDLAVALAGPNATARMVMGLPLVGILFGSVLGFNTLQTLLLTGPGLACLGAGALLMVAGARWNRSLVRSARARDPTPGLALDLTAIGMAGGGSVARARTLVRSVTERYGVGVGGSEAAIDRVLALSARAGVPAAELLRSEADQQRRDARSDGQRRAATLSVTLMIPLGVCVLPAFMLVGVVPLLLTVLSSTLRSF</sequence>
<dbReference type="GO" id="GO:0005886">
    <property type="term" value="C:plasma membrane"/>
    <property type="evidence" value="ECO:0007669"/>
    <property type="project" value="UniProtKB-SubCell"/>
</dbReference>
<evidence type="ECO:0000256" key="1">
    <source>
        <dbReference type="ARBA" id="ARBA00004651"/>
    </source>
</evidence>
<reference evidence="8 9" key="1">
    <citation type="submission" date="2016-10" db="EMBL/GenBank/DDBJ databases">
        <authorList>
            <person name="de Groot N.N."/>
        </authorList>
    </citation>
    <scope>NUCLEOTIDE SEQUENCE [LARGE SCALE GENOMIC DNA]</scope>
    <source>
        <strain evidence="8 9">CGMCC 1.5382</strain>
    </source>
</reference>
<evidence type="ECO:0000256" key="6">
    <source>
        <dbReference type="SAM" id="Phobius"/>
    </source>
</evidence>
<organism evidence="8 9">
    <name type="scientific">Cryobacterium psychrotolerans</name>
    <dbReference type="NCBI Taxonomy" id="386301"/>
    <lineage>
        <taxon>Bacteria</taxon>
        <taxon>Bacillati</taxon>
        <taxon>Actinomycetota</taxon>
        <taxon>Actinomycetes</taxon>
        <taxon>Micrococcales</taxon>
        <taxon>Microbacteriaceae</taxon>
        <taxon>Cryobacterium</taxon>
    </lineage>
</organism>
<evidence type="ECO:0000256" key="4">
    <source>
        <dbReference type="ARBA" id="ARBA00022989"/>
    </source>
</evidence>
<dbReference type="STRING" id="386301.SAMN05216282_106121"/>
<dbReference type="PANTHER" id="PTHR35007">
    <property type="entry name" value="INTEGRAL MEMBRANE PROTEIN-RELATED"/>
    <property type="match status" value="1"/>
</dbReference>
<dbReference type="Pfam" id="PF00482">
    <property type="entry name" value="T2SSF"/>
    <property type="match status" value="1"/>
</dbReference>
<comment type="subcellular location">
    <subcellularLocation>
        <location evidence="1">Cell membrane</location>
        <topology evidence="1">Multi-pass membrane protein</topology>
    </subcellularLocation>
</comment>
<dbReference type="InterPro" id="IPR018076">
    <property type="entry name" value="T2SS_GspF_dom"/>
</dbReference>
<keyword evidence="4 6" id="KW-1133">Transmembrane helix</keyword>
<dbReference type="EMBL" id="FNFU01000006">
    <property type="protein sequence ID" value="SDK45897.1"/>
    <property type="molecule type" value="Genomic_DNA"/>
</dbReference>
<feature type="domain" description="Type II secretion system protein GspF" evidence="7">
    <location>
        <begin position="256"/>
        <end position="313"/>
    </location>
</feature>
<keyword evidence="3 6" id="KW-0812">Transmembrane</keyword>
<keyword evidence="9" id="KW-1185">Reference proteome</keyword>
<feature type="transmembrane region" description="Helical" evidence="6">
    <location>
        <begin position="12"/>
        <end position="36"/>
    </location>
</feature>
<gene>
    <name evidence="8" type="ORF">SAMN05216282_106121</name>
</gene>
<feature type="transmembrane region" description="Helical" evidence="6">
    <location>
        <begin position="97"/>
        <end position="119"/>
    </location>
</feature>
<dbReference type="RefSeq" id="WP_092322942.1">
    <property type="nucleotide sequence ID" value="NZ_FNFU01000006.1"/>
</dbReference>
<name>A0A1G9C2H9_9MICO</name>
<dbReference type="PANTHER" id="PTHR35007:SF3">
    <property type="entry name" value="POSSIBLE CONSERVED ALANINE RICH MEMBRANE PROTEIN"/>
    <property type="match status" value="1"/>
</dbReference>
<evidence type="ECO:0000313" key="8">
    <source>
        <dbReference type="EMBL" id="SDK45897.1"/>
    </source>
</evidence>
<evidence type="ECO:0000259" key="7">
    <source>
        <dbReference type="Pfam" id="PF00482"/>
    </source>
</evidence>
<accession>A0A1G9C2H9</accession>
<dbReference type="Proteomes" id="UP000198701">
    <property type="component" value="Unassembled WGS sequence"/>
</dbReference>
<keyword evidence="2" id="KW-1003">Cell membrane</keyword>